<feature type="compositionally biased region" description="Low complexity" evidence="1">
    <location>
        <begin position="109"/>
        <end position="120"/>
    </location>
</feature>
<proteinExistence type="predicted"/>
<evidence type="ECO:0000256" key="1">
    <source>
        <dbReference type="SAM" id="MobiDB-lite"/>
    </source>
</evidence>
<organism evidence="2">
    <name type="scientific">Billgrantia gudaonensis</name>
    <dbReference type="NCBI Taxonomy" id="376427"/>
    <lineage>
        <taxon>Bacteria</taxon>
        <taxon>Pseudomonadati</taxon>
        <taxon>Pseudomonadota</taxon>
        <taxon>Gammaproteobacteria</taxon>
        <taxon>Oceanospirillales</taxon>
        <taxon>Halomonadaceae</taxon>
        <taxon>Billgrantia</taxon>
    </lineage>
</organism>
<comment type="caution">
    <text evidence="2">The sequence shown here is derived from an EMBL/GenBank/DDBJ whole genome shotgun (WGS) entry which is preliminary data.</text>
</comment>
<gene>
    <name evidence="2" type="ORF">DSL92_02520</name>
</gene>
<name>A0A3S0QG99_9GAMM</name>
<dbReference type="EMBL" id="RXHI01000006">
    <property type="protein sequence ID" value="RUA22939.1"/>
    <property type="molecule type" value="Genomic_DNA"/>
</dbReference>
<evidence type="ECO:0000313" key="2">
    <source>
        <dbReference type="EMBL" id="RUA22939.1"/>
    </source>
</evidence>
<feature type="region of interest" description="Disordered" evidence="1">
    <location>
        <begin position="13"/>
        <end position="45"/>
    </location>
</feature>
<feature type="region of interest" description="Disordered" evidence="1">
    <location>
        <begin position="83"/>
        <end position="126"/>
    </location>
</feature>
<accession>A0A3S0QG99</accession>
<protein>
    <submittedName>
        <fullName evidence="2">Uncharacterized protein</fullName>
    </submittedName>
</protein>
<sequence length="126" mass="14094">MRLAIFTQRAPGERKVMGRTVSPPRQSVGMARDENQHSSALTQPRLHLEQDRFFNCMPRAGDPPDAVQRLPLARVSCRDTLQVELREPTTASRLLPRRRKRPASVPDLAASQSTHSASASNGRTRQ</sequence>
<reference evidence="2" key="1">
    <citation type="submission" date="2018-12" db="EMBL/GenBank/DDBJ databases">
        <authorList>
            <person name="Jadhav K."/>
            <person name="Kushwaha B."/>
            <person name="Jadhav I."/>
        </authorList>
    </citation>
    <scope>NUCLEOTIDE SEQUENCE [LARGE SCALE GENOMIC DNA]</scope>
    <source>
        <strain evidence="2">SBS 10</strain>
    </source>
</reference>
<dbReference type="AlphaFoldDB" id="A0A3S0QG99"/>